<name>A0A4Y2BMD2_ARAVE</name>
<protein>
    <submittedName>
        <fullName evidence="1">Uncharacterized protein</fullName>
    </submittedName>
</protein>
<sequence length="110" mass="12690">MKCSLVQRISKREYVSLVELMPYLNFGRKYDAAAVTVDFSRLPNKNALIQQAKIVMTRFLASKTNHSPSLRTRQKTARKSGGEIFNVVRKIRKSDPLKDKDPTLFNLQEF</sequence>
<evidence type="ECO:0000313" key="1">
    <source>
        <dbReference type="EMBL" id="GBL92344.1"/>
    </source>
</evidence>
<keyword evidence="2" id="KW-1185">Reference proteome</keyword>
<comment type="caution">
    <text evidence="1">The sequence shown here is derived from an EMBL/GenBank/DDBJ whole genome shotgun (WGS) entry which is preliminary data.</text>
</comment>
<organism evidence="1 2">
    <name type="scientific">Araneus ventricosus</name>
    <name type="common">Orbweaver spider</name>
    <name type="synonym">Epeira ventricosa</name>
    <dbReference type="NCBI Taxonomy" id="182803"/>
    <lineage>
        <taxon>Eukaryota</taxon>
        <taxon>Metazoa</taxon>
        <taxon>Ecdysozoa</taxon>
        <taxon>Arthropoda</taxon>
        <taxon>Chelicerata</taxon>
        <taxon>Arachnida</taxon>
        <taxon>Araneae</taxon>
        <taxon>Araneomorphae</taxon>
        <taxon>Entelegynae</taxon>
        <taxon>Araneoidea</taxon>
        <taxon>Araneidae</taxon>
        <taxon>Araneus</taxon>
    </lineage>
</organism>
<dbReference type="EMBL" id="BGPR01000085">
    <property type="protein sequence ID" value="GBL92344.1"/>
    <property type="molecule type" value="Genomic_DNA"/>
</dbReference>
<proteinExistence type="predicted"/>
<reference evidence="1 2" key="1">
    <citation type="journal article" date="2019" name="Sci. Rep.">
        <title>Orb-weaving spider Araneus ventricosus genome elucidates the spidroin gene catalogue.</title>
        <authorList>
            <person name="Kono N."/>
            <person name="Nakamura H."/>
            <person name="Ohtoshi R."/>
            <person name="Moran D.A.P."/>
            <person name="Shinohara A."/>
            <person name="Yoshida Y."/>
            <person name="Fujiwara M."/>
            <person name="Mori M."/>
            <person name="Tomita M."/>
            <person name="Arakawa K."/>
        </authorList>
    </citation>
    <scope>NUCLEOTIDE SEQUENCE [LARGE SCALE GENOMIC DNA]</scope>
</reference>
<dbReference type="Proteomes" id="UP000499080">
    <property type="component" value="Unassembled WGS sequence"/>
</dbReference>
<evidence type="ECO:0000313" key="2">
    <source>
        <dbReference type="Proteomes" id="UP000499080"/>
    </source>
</evidence>
<dbReference type="AlphaFoldDB" id="A0A4Y2BMD2"/>
<accession>A0A4Y2BMD2</accession>
<gene>
    <name evidence="1" type="ORF">AVEN_35872_1</name>
</gene>